<proteinExistence type="predicted"/>
<organism evidence="1">
    <name type="scientific">marine sediment metagenome</name>
    <dbReference type="NCBI Taxonomy" id="412755"/>
    <lineage>
        <taxon>unclassified sequences</taxon>
        <taxon>metagenomes</taxon>
        <taxon>ecological metagenomes</taxon>
    </lineage>
</organism>
<gene>
    <name evidence="1" type="ORF">S01H1_26103</name>
</gene>
<name>X0V1T2_9ZZZZ</name>
<dbReference type="EMBL" id="BARS01015808">
    <property type="protein sequence ID" value="GAF94610.1"/>
    <property type="molecule type" value="Genomic_DNA"/>
</dbReference>
<feature type="non-terminal residue" evidence="1">
    <location>
        <position position="283"/>
    </location>
</feature>
<comment type="caution">
    <text evidence="1">The sequence shown here is derived from an EMBL/GenBank/DDBJ whole genome shotgun (WGS) entry which is preliminary data.</text>
</comment>
<protein>
    <submittedName>
        <fullName evidence="1">Uncharacterized protein</fullName>
    </submittedName>
</protein>
<feature type="non-terminal residue" evidence="1">
    <location>
        <position position="1"/>
    </location>
</feature>
<dbReference type="AlphaFoldDB" id="X0V1T2"/>
<sequence>VEHDKKGFIFRTAEMALKAAEAVGVHPKLPLWAMGRGATIRRHKDGRMIMEIKRENQDIYDDMTGWLAEKDCWRRIYDSVVEVDKQEIGNFDYMVRHLVSESGDDCGWSIKSGETWRGEPLNHVKIAMKSMGKAAKDVDQILGSAIFECWELVSRPFEPEYPGNRQWNRGAAQCRFTPSTSRDDLSHPTWDKILKHVGHGLDEAVEGNSWCKDNGIVSGADYLLCWIASLFQEPREPLPYLFLFGPQNSGKSILHEALSLLLTNGYQRADNCLSTTSQFNGEL</sequence>
<evidence type="ECO:0000313" key="1">
    <source>
        <dbReference type="EMBL" id="GAF94610.1"/>
    </source>
</evidence>
<reference evidence="1" key="1">
    <citation type="journal article" date="2014" name="Front. Microbiol.">
        <title>High frequency of phylogenetically diverse reductive dehalogenase-homologous genes in deep subseafloor sedimentary metagenomes.</title>
        <authorList>
            <person name="Kawai M."/>
            <person name="Futagami T."/>
            <person name="Toyoda A."/>
            <person name="Takaki Y."/>
            <person name="Nishi S."/>
            <person name="Hori S."/>
            <person name="Arai W."/>
            <person name="Tsubouchi T."/>
            <person name="Morono Y."/>
            <person name="Uchiyama I."/>
            <person name="Ito T."/>
            <person name="Fujiyama A."/>
            <person name="Inagaki F."/>
            <person name="Takami H."/>
        </authorList>
    </citation>
    <scope>NUCLEOTIDE SEQUENCE</scope>
    <source>
        <strain evidence="1">Expedition CK06-06</strain>
    </source>
</reference>
<accession>X0V1T2</accession>